<keyword evidence="2" id="KW-0813">Transport</keyword>
<accession>A0A1I2VKP7</accession>
<comment type="subcellular location">
    <subcellularLocation>
        <location evidence="1">Membrane</location>
    </subcellularLocation>
</comment>
<evidence type="ECO:0000313" key="9">
    <source>
        <dbReference type="EMBL" id="SFG88056.1"/>
    </source>
</evidence>
<evidence type="ECO:0000256" key="7">
    <source>
        <dbReference type="PIRSR" id="PIRSR602387-1"/>
    </source>
</evidence>
<dbReference type="Proteomes" id="UP000198876">
    <property type="component" value="Unassembled WGS sequence"/>
</dbReference>
<reference evidence="10" key="1">
    <citation type="submission" date="2016-10" db="EMBL/GenBank/DDBJ databases">
        <authorList>
            <person name="Varghese N."/>
            <person name="Submissions S."/>
        </authorList>
    </citation>
    <scope>NUCLEOTIDE SEQUENCE [LARGE SCALE GENOMIC DNA]</scope>
    <source>
        <strain evidence="10">CGMCC 1.7739</strain>
    </source>
</reference>
<dbReference type="RefSeq" id="WP_092893566.1">
    <property type="nucleotide sequence ID" value="NZ_FOOQ01000005.1"/>
</dbReference>
<dbReference type="Gene3D" id="2.60.40.420">
    <property type="entry name" value="Cupredoxins - blue copper proteins"/>
    <property type="match status" value="2"/>
</dbReference>
<sequence length="340" mass="34562">MTTQPLHVDRRTFLAGTAGVLLSTGLAPGTASAQSTADPVDIAAWFEGVDNYDGVADATGHAEVTVAVGAEANGGGFGFGPAAINVDPGTTVVWEWTGEGGSHNVEASDGSFESEMAGDAGHTFEHAFENEGVTTYYCMPHRAMGMKGAVLVGDVGDVDVGGAPASSDPGGRSSEPNYEGWFDNVGNYESTAERRGESTVTVSVGAPGNGGAFAFDPPAIRVSPGTTVVWEWTGSGMHSVTATDGSFESEMVAEAGHTFEHTFASGGIHTYACPPHEALGMKGAVVVSDGGAAEGTPPSDRLGDYLTLGFGASIVAAVLGIPYVTGKERKRPPSPSASGR</sequence>
<dbReference type="EMBL" id="FOOQ01000005">
    <property type="protein sequence ID" value="SFG88056.1"/>
    <property type="molecule type" value="Genomic_DNA"/>
</dbReference>
<feature type="binding site" evidence="7">
    <location>
        <position position="103"/>
    </location>
    <ligand>
        <name>Cu cation</name>
        <dbReference type="ChEBI" id="CHEBI:23378"/>
    </ligand>
</feature>
<feature type="binding site" evidence="7">
    <location>
        <position position="138"/>
    </location>
    <ligand>
        <name>Cu cation</name>
        <dbReference type="ChEBI" id="CHEBI:23378"/>
    </ligand>
</feature>
<keyword evidence="5 7" id="KW-0186">Copper</keyword>
<keyword evidence="6" id="KW-0472">Membrane</keyword>
<dbReference type="InterPro" id="IPR017533">
    <property type="entry name" value="Halocyanin"/>
</dbReference>
<feature type="binding site" evidence="7">
    <location>
        <position position="141"/>
    </location>
    <ligand>
        <name>Cu cation</name>
        <dbReference type="ChEBI" id="CHEBI:23378"/>
    </ligand>
</feature>
<dbReference type="SUPFAM" id="SSF49503">
    <property type="entry name" value="Cupredoxins"/>
    <property type="match status" value="2"/>
</dbReference>
<dbReference type="STRING" id="553467.SAMN04488063_3202"/>
<organism evidence="9 10">
    <name type="scientific">Halopelagius inordinatus</name>
    <dbReference type="NCBI Taxonomy" id="553467"/>
    <lineage>
        <taxon>Archaea</taxon>
        <taxon>Methanobacteriati</taxon>
        <taxon>Methanobacteriota</taxon>
        <taxon>Stenosarchaea group</taxon>
        <taxon>Halobacteria</taxon>
        <taxon>Halobacteriales</taxon>
        <taxon>Haloferacaceae</taxon>
    </lineage>
</organism>
<dbReference type="PANTHER" id="PTHR34192:SF10">
    <property type="entry name" value="PLASTOCYANIN MAJOR ISOFORM, CHLOROPLASTIC-RELATED"/>
    <property type="match status" value="1"/>
</dbReference>
<dbReference type="InterPro" id="IPR006311">
    <property type="entry name" value="TAT_signal"/>
</dbReference>
<dbReference type="Pfam" id="PF00127">
    <property type="entry name" value="Copper-bind"/>
    <property type="match status" value="2"/>
</dbReference>
<dbReference type="GO" id="GO:0009055">
    <property type="term" value="F:electron transfer activity"/>
    <property type="evidence" value="ECO:0007669"/>
    <property type="project" value="InterPro"/>
</dbReference>
<dbReference type="GO" id="GO:0016020">
    <property type="term" value="C:membrane"/>
    <property type="evidence" value="ECO:0007669"/>
    <property type="project" value="UniProtKB-SubCell"/>
</dbReference>
<dbReference type="GO" id="GO:0005507">
    <property type="term" value="F:copper ion binding"/>
    <property type="evidence" value="ECO:0007669"/>
    <property type="project" value="InterPro"/>
</dbReference>
<dbReference type="NCBIfam" id="TIGR03102">
    <property type="entry name" value="halo_cynanin"/>
    <property type="match status" value="2"/>
</dbReference>
<gene>
    <name evidence="9" type="ORF">SAMN04488063_3202</name>
</gene>
<dbReference type="InterPro" id="IPR000923">
    <property type="entry name" value="BlueCu_1"/>
</dbReference>
<protein>
    <submittedName>
        <fullName evidence="9">Halocyanin domain-containing protein</fullName>
    </submittedName>
</protein>
<evidence type="ECO:0000256" key="6">
    <source>
        <dbReference type="ARBA" id="ARBA00023136"/>
    </source>
</evidence>
<evidence type="ECO:0000313" key="10">
    <source>
        <dbReference type="Proteomes" id="UP000198876"/>
    </source>
</evidence>
<name>A0A1I2VKP7_9EURY</name>
<dbReference type="OrthoDB" id="11088at2157"/>
<comment type="cofactor">
    <cofactor evidence="7">
        <name>Cu(2+)</name>
        <dbReference type="ChEBI" id="CHEBI:29036"/>
    </cofactor>
    <text evidence="7">The crystal structure with reduced Cu(1+) has also been determined.</text>
</comment>
<dbReference type="CDD" id="cd04220">
    <property type="entry name" value="Halocyanin"/>
    <property type="match status" value="2"/>
</dbReference>
<evidence type="ECO:0000256" key="1">
    <source>
        <dbReference type="ARBA" id="ARBA00004370"/>
    </source>
</evidence>
<dbReference type="PROSITE" id="PS51318">
    <property type="entry name" value="TAT"/>
    <property type="match status" value="1"/>
</dbReference>
<evidence type="ECO:0000256" key="3">
    <source>
        <dbReference type="ARBA" id="ARBA00022723"/>
    </source>
</evidence>
<evidence type="ECO:0000259" key="8">
    <source>
        <dbReference type="Pfam" id="PF00127"/>
    </source>
</evidence>
<evidence type="ECO:0000256" key="4">
    <source>
        <dbReference type="ARBA" id="ARBA00022982"/>
    </source>
</evidence>
<dbReference type="PANTHER" id="PTHR34192">
    <property type="entry name" value="PLASTOCYANIN MAJOR ISOFORM, CHLOROPLASTIC-RELATED"/>
    <property type="match status" value="1"/>
</dbReference>
<dbReference type="InterPro" id="IPR008972">
    <property type="entry name" value="Cupredoxin"/>
</dbReference>
<keyword evidence="3 7" id="KW-0479">Metal-binding</keyword>
<dbReference type="PRINTS" id="PR00157">
    <property type="entry name" value="PLASTOCYANIN"/>
</dbReference>
<evidence type="ECO:0000256" key="5">
    <source>
        <dbReference type="ARBA" id="ARBA00023008"/>
    </source>
</evidence>
<keyword evidence="4" id="KW-0249">Electron transport</keyword>
<feature type="domain" description="Blue (type 1) copper" evidence="8">
    <location>
        <begin position="69"/>
        <end position="152"/>
    </location>
</feature>
<feature type="domain" description="Blue (type 1) copper" evidence="8">
    <location>
        <begin position="208"/>
        <end position="287"/>
    </location>
</feature>
<dbReference type="AlphaFoldDB" id="A0A1I2VKP7"/>
<dbReference type="InterPro" id="IPR002387">
    <property type="entry name" value="Plastocyanin"/>
</dbReference>
<evidence type="ECO:0000256" key="2">
    <source>
        <dbReference type="ARBA" id="ARBA00022448"/>
    </source>
</evidence>
<keyword evidence="10" id="KW-1185">Reference proteome</keyword>
<feature type="binding site" evidence="7">
    <location>
        <position position="146"/>
    </location>
    <ligand>
        <name>Cu cation</name>
        <dbReference type="ChEBI" id="CHEBI:23378"/>
    </ligand>
</feature>
<proteinExistence type="predicted"/>